<dbReference type="Proteomes" id="UP001218895">
    <property type="component" value="Chromosome"/>
</dbReference>
<reference evidence="13" key="1">
    <citation type="submission" date="2022-01" db="EMBL/GenBank/DDBJ databases">
        <title>Complete genome of Methanomicrobium antiquum DSM 21220.</title>
        <authorList>
            <person name="Chen S.-C."/>
            <person name="You Y.-T."/>
            <person name="Zhou Y.-Z."/>
            <person name="Lai M.-C."/>
        </authorList>
    </citation>
    <scope>NUCLEOTIDE SEQUENCE</scope>
    <source>
        <strain evidence="13">DSM 21220</strain>
    </source>
</reference>
<dbReference type="PANTHER" id="PTHR12729:SF6">
    <property type="entry name" value="TRNA(HIS) GUANYLYLTRANSFERASE-RELATED"/>
    <property type="match status" value="1"/>
</dbReference>
<evidence type="ECO:0000256" key="1">
    <source>
        <dbReference type="ARBA" id="ARBA00001946"/>
    </source>
</evidence>
<evidence type="ECO:0000256" key="8">
    <source>
        <dbReference type="ARBA" id="ARBA00022741"/>
    </source>
</evidence>
<keyword evidence="10" id="KW-0342">GTP-binding</keyword>
<dbReference type="Pfam" id="PF04446">
    <property type="entry name" value="Thg1"/>
    <property type="match status" value="1"/>
</dbReference>
<evidence type="ECO:0000256" key="2">
    <source>
        <dbReference type="ARBA" id="ARBA00010113"/>
    </source>
</evidence>
<dbReference type="GeneID" id="79950218"/>
<dbReference type="KEGG" id="manq:L1994_07430"/>
<evidence type="ECO:0000256" key="3">
    <source>
        <dbReference type="ARBA" id="ARBA00012511"/>
    </source>
</evidence>
<evidence type="ECO:0000256" key="6">
    <source>
        <dbReference type="ARBA" id="ARBA00022695"/>
    </source>
</evidence>
<keyword evidence="5" id="KW-0819">tRNA processing</keyword>
<keyword evidence="9" id="KW-0460">Magnesium</keyword>
<dbReference type="GO" id="GO:0005525">
    <property type="term" value="F:GTP binding"/>
    <property type="evidence" value="ECO:0007669"/>
    <property type="project" value="UniProtKB-KW"/>
</dbReference>
<dbReference type="AlphaFoldDB" id="A0AAF0FP56"/>
<evidence type="ECO:0000256" key="9">
    <source>
        <dbReference type="ARBA" id="ARBA00022842"/>
    </source>
</evidence>
<dbReference type="GO" id="GO:0006400">
    <property type="term" value="P:tRNA modification"/>
    <property type="evidence" value="ECO:0007669"/>
    <property type="project" value="InterPro"/>
</dbReference>
<dbReference type="EMBL" id="CP091092">
    <property type="protein sequence ID" value="WFN35987.1"/>
    <property type="molecule type" value="Genomic_DNA"/>
</dbReference>
<sequence>MQEREIFSSLSIIAPVVVRLDGRAFHSLTLGLNLKKPYDSGFNDAMCSVCESLISKSGLEPDFAYTFSDEISLYFSRLPFNGRIEKIDSVCASYAASAFTLLIGAKEPVSFDSRVVLVGNESVCDYFSWRQKEAWRNHMNAYCQHALISEGFSPVKAARELKGMKAAQMHEMMHERSINLSKTPAWQRRGVIIHKTTYQKTGYNPVDKTEVVTDRRKVVRDMSPPLFNEPEGQDYLYRIISGIV</sequence>
<comment type="cofactor">
    <cofactor evidence="1">
        <name>Mg(2+)</name>
        <dbReference type="ChEBI" id="CHEBI:18420"/>
    </cofactor>
</comment>
<feature type="domain" description="Thg1 C-terminal" evidence="12">
    <location>
        <begin position="122"/>
        <end position="215"/>
    </location>
</feature>
<dbReference type="InterPro" id="IPR038469">
    <property type="entry name" value="tRNAHis_GuaTrfase_Thg1_sf"/>
</dbReference>
<keyword evidence="6" id="KW-0548">Nucleotidyltransferase</keyword>
<dbReference type="InterPro" id="IPR007537">
    <property type="entry name" value="tRNAHis_GuaTrfase_Thg1"/>
</dbReference>
<dbReference type="PANTHER" id="PTHR12729">
    <property type="entry name" value="TRNA(HIS) GUANYLYLTRANSFERASE-RELATED"/>
    <property type="match status" value="1"/>
</dbReference>
<proteinExistence type="inferred from homology"/>
<dbReference type="GO" id="GO:0000287">
    <property type="term" value="F:magnesium ion binding"/>
    <property type="evidence" value="ECO:0007669"/>
    <property type="project" value="InterPro"/>
</dbReference>
<organism evidence="13 14">
    <name type="scientific">Methanomicrobium antiquum</name>
    <dbReference type="NCBI Taxonomy" id="487686"/>
    <lineage>
        <taxon>Archaea</taxon>
        <taxon>Methanobacteriati</taxon>
        <taxon>Methanobacteriota</taxon>
        <taxon>Stenosarchaea group</taxon>
        <taxon>Methanomicrobia</taxon>
        <taxon>Methanomicrobiales</taxon>
        <taxon>Methanomicrobiaceae</taxon>
        <taxon>Methanomicrobium</taxon>
    </lineage>
</organism>
<evidence type="ECO:0000256" key="7">
    <source>
        <dbReference type="ARBA" id="ARBA00022723"/>
    </source>
</evidence>
<dbReference type="EC" id="2.7.7.79" evidence="3"/>
<evidence type="ECO:0000313" key="14">
    <source>
        <dbReference type="Proteomes" id="UP001218895"/>
    </source>
</evidence>
<keyword evidence="8" id="KW-0547">Nucleotide-binding</keyword>
<evidence type="ECO:0000259" key="11">
    <source>
        <dbReference type="Pfam" id="PF04446"/>
    </source>
</evidence>
<dbReference type="Pfam" id="PF14413">
    <property type="entry name" value="Thg1C"/>
    <property type="match status" value="1"/>
</dbReference>
<protein>
    <recommendedName>
        <fullName evidence="3">tRNA(His) guanylyltransferase</fullName>
        <ecNumber evidence="3">2.7.7.79</ecNumber>
    </recommendedName>
</protein>
<dbReference type="RefSeq" id="WP_278098825.1">
    <property type="nucleotide sequence ID" value="NZ_CP091092.1"/>
</dbReference>
<evidence type="ECO:0000256" key="5">
    <source>
        <dbReference type="ARBA" id="ARBA00022694"/>
    </source>
</evidence>
<dbReference type="Gene3D" id="3.30.70.3000">
    <property type="match status" value="1"/>
</dbReference>
<feature type="domain" description="tRNAHis guanylyltransferase catalytic" evidence="11">
    <location>
        <begin position="9"/>
        <end position="118"/>
    </location>
</feature>
<comment type="similarity">
    <text evidence="2">Belongs to the tRNA(His) guanylyltransferase family.</text>
</comment>
<dbReference type="InterPro" id="IPR024956">
    <property type="entry name" value="tRNAHis_GuaTrfase_cat"/>
</dbReference>
<keyword evidence="7" id="KW-0479">Metal-binding</keyword>
<evidence type="ECO:0000256" key="10">
    <source>
        <dbReference type="ARBA" id="ARBA00023134"/>
    </source>
</evidence>
<dbReference type="GO" id="GO:0008193">
    <property type="term" value="F:tRNA guanylyltransferase activity"/>
    <property type="evidence" value="ECO:0007669"/>
    <property type="project" value="UniProtKB-EC"/>
</dbReference>
<dbReference type="InterPro" id="IPR025845">
    <property type="entry name" value="Thg1_C_dom"/>
</dbReference>
<evidence type="ECO:0000313" key="13">
    <source>
        <dbReference type="EMBL" id="WFN35987.1"/>
    </source>
</evidence>
<evidence type="ECO:0000259" key="12">
    <source>
        <dbReference type="Pfam" id="PF14413"/>
    </source>
</evidence>
<keyword evidence="4" id="KW-0808">Transferase</keyword>
<name>A0AAF0FP56_9EURY</name>
<evidence type="ECO:0000256" key="4">
    <source>
        <dbReference type="ARBA" id="ARBA00022679"/>
    </source>
</evidence>
<accession>A0AAF0FP56</accession>
<keyword evidence="14" id="KW-1185">Reference proteome</keyword>
<gene>
    <name evidence="13" type="ORF">L1994_07430</name>
</gene>